<dbReference type="OrthoDB" id="8588447at2"/>
<evidence type="ECO:0000313" key="1">
    <source>
        <dbReference type="EMBL" id="VDN66020.1"/>
    </source>
</evidence>
<dbReference type="AlphaFoldDB" id="A0A653BBH2"/>
<protein>
    <submittedName>
        <fullName evidence="1">Type VI secretion system protein</fullName>
    </submittedName>
</protein>
<sequence>MTQGRATSYRFAVLLSLLMALCGCSFRGERIQLDSLTLDVAEQANDDTPIAVDFVAVHDPDLLKLLSEIPARQWFAERGQYERDYRNLFSVWGLELVPGQFRDVRDFPFAGDGAAGLLVFAGYNTPGVHRLRLNESGRVWLRFDSREMRLLTGQDR</sequence>
<organism evidence="1">
    <name type="scientific">Ectopseudomonas oleovorans</name>
    <name type="common">Pseudomonas oleovorans</name>
    <dbReference type="NCBI Taxonomy" id="301"/>
    <lineage>
        <taxon>Bacteria</taxon>
        <taxon>Pseudomonadati</taxon>
        <taxon>Pseudomonadota</taxon>
        <taxon>Gammaproteobacteria</taxon>
        <taxon>Pseudomonadales</taxon>
        <taxon>Pseudomonadaceae</taxon>
        <taxon>Ectopseudomonas</taxon>
    </lineage>
</organism>
<dbReference type="EMBL" id="LR130779">
    <property type="protein sequence ID" value="VDN66020.1"/>
    <property type="molecule type" value="Genomic_DNA"/>
</dbReference>
<name>A0A653BBH2_ECTOL</name>
<accession>A0A653BBH2</accession>
<gene>
    <name evidence="1" type="ORF">POT9AD_5045</name>
</gene>
<reference evidence="1" key="1">
    <citation type="submission" date="2018-11" db="EMBL/GenBank/DDBJ databases">
        <authorList>
            <consortium name="Genoscope - CEA"/>
            <person name="William W."/>
        </authorList>
    </citation>
    <scope>NUCLEOTIDE SEQUENCE [LARGE SCALE GENOMIC DNA]</scope>
    <source>
        <strain evidence="1">T9AD</strain>
    </source>
</reference>
<dbReference type="PROSITE" id="PS51257">
    <property type="entry name" value="PROKAR_LIPOPROTEIN"/>
    <property type="match status" value="1"/>
</dbReference>
<proteinExistence type="predicted"/>